<sequence length="169" mass="19255">MNFSSLDDVFPDKPWPKKTHGIAKTEPKRDAVQEGRVFTDPRKRGEHSIQKMKKGIDDLTGTLPIVQDDDAPNFSPEKVATKEHFGTTKAEYTKPFYPSDDGTSFAYAPPSFQQEAHEVQLQRLYRLLDQQSMGSETPGTQDLLLYIFTGVFFIFTFDTFVNLGKRLRS</sequence>
<organism evidence="3">
    <name type="scientific">viral metagenome</name>
    <dbReference type="NCBI Taxonomy" id="1070528"/>
    <lineage>
        <taxon>unclassified sequences</taxon>
        <taxon>metagenomes</taxon>
        <taxon>organismal metagenomes</taxon>
    </lineage>
</organism>
<dbReference type="EMBL" id="MN739481">
    <property type="protein sequence ID" value="QHT07330.1"/>
    <property type="molecule type" value="Genomic_DNA"/>
</dbReference>
<keyword evidence="2" id="KW-0812">Transmembrane</keyword>
<protein>
    <submittedName>
        <fullName evidence="3">Uncharacterized protein</fullName>
    </submittedName>
</protein>
<dbReference type="AlphaFoldDB" id="A0A6C0CTW1"/>
<keyword evidence="2" id="KW-0472">Membrane</keyword>
<proteinExistence type="predicted"/>
<reference evidence="3" key="1">
    <citation type="journal article" date="2020" name="Nature">
        <title>Giant virus diversity and host interactions through global metagenomics.</title>
        <authorList>
            <person name="Schulz F."/>
            <person name="Roux S."/>
            <person name="Paez-Espino D."/>
            <person name="Jungbluth S."/>
            <person name="Walsh D.A."/>
            <person name="Denef V.J."/>
            <person name="McMahon K.D."/>
            <person name="Konstantinidis K.T."/>
            <person name="Eloe-Fadrosh E.A."/>
            <person name="Kyrpides N.C."/>
            <person name="Woyke T."/>
        </authorList>
    </citation>
    <scope>NUCLEOTIDE SEQUENCE</scope>
    <source>
        <strain evidence="3">GVMAG-M-3300021963-12</strain>
    </source>
</reference>
<keyword evidence="2" id="KW-1133">Transmembrane helix</keyword>
<accession>A0A6C0CTW1</accession>
<name>A0A6C0CTW1_9ZZZZ</name>
<evidence type="ECO:0000256" key="1">
    <source>
        <dbReference type="SAM" id="MobiDB-lite"/>
    </source>
</evidence>
<feature type="compositionally biased region" description="Basic and acidic residues" evidence="1">
    <location>
        <begin position="23"/>
        <end position="33"/>
    </location>
</feature>
<evidence type="ECO:0000313" key="3">
    <source>
        <dbReference type="EMBL" id="QHT07330.1"/>
    </source>
</evidence>
<feature type="region of interest" description="Disordered" evidence="1">
    <location>
        <begin position="1"/>
        <end position="33"/>
    </location>
</feature>
<evidence type="ECO:0000256" key="2">
    <source>
        <dbReference type="SAM" id="Phobius"/>
    </source>
</evidence>
<feature type="transmembrane region" description="Helical" evidence="2">
    <location>
        <begin position="143"/>
        <end position="163"/>
    </location>
</feature>